<dbReference type="Pfam" id="PF00528">
    <property type="entry name" value="BPD_transp_1"/>
    <property type="match status" value="1"/>
</dbReference>
<feature type="transmembrane region" description="Helical" evidence="7">
    <location>
        <begin position="249"/>
        <end position="275"/>
    </location>
</feature>
<dbReference type="InterPro" id="IPR035906">
    <property type="entry name" value="MetI-like_sf"/>
</dbReference>
<reference evidence="9 10" key="1">
    <citation type="submission" date="2017-11" db="EMBL/GenBank/DDBJ databases">
        <title>Genomic Encyclopedia of Archaeal and Bacterial Type Strains, Phase II (KMG-II): From Individual Species to Whole Genera.</title>
        <authorList>
            <person name="Goeker M."/>
        </authorList>
    </citation>
    <scope>NUCLEOTIDE SEQUENCE [LARGE SCALE GENOMIC DNA]</scope>
    <source>
        <strain evidence="9 10">DSM 25625</strain>
    </source>
</reference>
<feature type="transmembrane region" description="Helical" evidence="7">
    <location>
        <begin position="153"/>
        <end position="172"/>
    </location>
</feature>
<evidence type="ECO:0000256" key="5">
    <source>
        <dbReference type="ARBA" id="ARBA00022989"/>
    </source>
</evidence>
<evidence type="ECO:0000313" key="9">
    <source>
        <dbReference type="EMBL" id="PJJ63608.1"/>
    </source>
</evidence>
<feature type="transmembrane region" description="Helical" evidence="7">
    <location>
        <begin position="42"/>
        <end position="63"/>
    </location>
</feature>
<dbReference type="OrthoDB" id="3173654at2"/>
<evidence type="ECO:0000256" key="3">
    <source>
        <dbReference type="ARBA" id="ARBA00022475"/>
    </source>
</evidence>
<evidence type="ECO:0000259" key="8">
    <source>
        <dbReference type="PROSITE" id="PS50928"/>
    </source>
</evidence>
<comment type="subcellular location">
    <subcellularLocation>
        <location evidence="1 7">Cell membrane</location>
        <topology evidence="1 7">Multi-pass membrane protein</topology>
    </subcellularLocation>
</comment>
<dbReference type="InterPro" id="IPR000515">
    <property type="entry name" value="MetI-like"/>
</dbReference>
<keyword evidence="6 7" id="KW-0472">Membrane</keyword>
<keyword evidence="10" id="KW-1185">Reference proteome</keyword>
<keyword evidence="4 7" id="KW-0812">Transmembrane</keyword>
<dbReference type="PANTHER" id="PTHR30151">
    <property type="entry name" value="ALKANE SULFONATE ABC TRANSPORTER-RELATED, MEMBRANE SUBUNIT"/>
    <property type="match status" value="1"/>
</dbReference>
<comment type="similarity">
    <text evidence="7">Belongs to the binding-protein-dependent transport system permease family.</text>
</comment>
<dbReference type="GO" id="GO:0005886">
    <property type="term" value="C:plasma membrane"/>
    <property type="evidence" value="ECO:0007669"/>
    <property type="project" value="UniProtKB-SubCell"/>
</dbReference>
<evidence type="ECO:0000256" key="2">
    <source>
        <dbReference type="ARBA" id="ARBA00022448"/>
    </source>
</evidence>
<dbReference type="Proteomes" id="UP000230161">
    <property type="component" value="Unassembled WGS sequence"/>
</dbReference>
<keyword evidence="5 7" id="KW-1133">Transmembrane helix</keyword>
<feature type="domain" description="ABC transmembrane type-1" evidence="8">
    <location>
        <begin position="87"/>
        <end position="267"/>
    </location>
</feature>
<dbReference type="AlphaFoldDB" id="A0A2M9BZU9"/>
<organism evidence="9 10">
    <name type="scientific">Compostimonas suwonensis</name>
    <dbReference type="NCBI Taxonomy" id="1048394"/>
    <lineage>
        <taxon>Bacteria</taxon>
        <taxon>Bacillati</taxon>
        <taxon>Actinomycetota</taxon>
        <taxon>Actinomycetes</taxon>
        <taxon>Micrococcales</taxon>
        <taxon>Microbacteriaceae</taxon>
        <taxon>Compostimonas</taxon>
    </lineage>
</organism>
<comment type="caution">
    <text evidence="9">The sequence shown here is derived from an EMBL/GenBank/DDBJ whole genome shotgun (WGS) entry which is preliminary data.</text>
</comment>
<accession>A0A2M9BZU9</accession>
<keyword evidence="3" id="KW-1003">Cell membrane</keyword>
<feature type="transmembrane region" description="Helical" evidence="7">
    <location>
        <begin position="124"/>
        <end position="147"/>
    </location>
</feature>
<dbReference type="RefSeq" id="WP_100344084.1">
    <property type="nucleotide sequence ID" value="NZ_PGFB01000002.1"/>
</dbReference>
<dbReference type="GO" id="GO:0055085">
    <property type="term" value="P:transmembrane transport"/>
    <property type="evidence" value="ECO:0007669"/>
    <property type="project" value="InterPro"/>
</dbReference>
<keyword evidence="2 7" id="KW-0813">Transport</keyword>
<dbReference type="SUPFAM" id="SSF161098">
    <property type="entry name" value="MetI-like"/>
    <property type="match status" value="1"/>
</dbReference>
<evidence type="ECO:0000256" key="4">
    <source>
        <dbReference type="ARBA" id="ARBA00022692"/>
    </source>
</evidence>
<dbReference type="Gene3D" id="1.10.3720.10">
    <property type="entry name" value="MetI-like"/>
    <property type="match status" value="1"/>
</dbReference>
<evidence type="ECO:0000256" key="6">
    <source>
        <dbReference type="ARBA" id="ARBA00023136"/>
    </source>
</evidence>
<dbReference type="PROSITE" id="PS50928">
    <property type="entry name" value="ABC_TM1"/>
    <property type="match status" value="1"/>
</dbReference>
<protein>
    <submittedName>
        <fullName evidence="9">NitT/TauT family transport system permease protein</fullName>
    </submittedName>
</protein>
<name>A0A2M9BZU9_9MICO</name>
<dbReference type="EMBL" id="PGFB01000002">
    <property type="protein sequence ID" value="PJJ63608.1"/>
    <property type="molecule type" value="Genomic_DNA"/>
</dbReference>
<proteinExistence type="inferred from homology"/>
<feature type="transmembrane region" description="Helical" evidence="7">
    <location>
        <begin position="217"/>
        <end position="237"/>
    </location>
</feature>
<evidence type="ECO:0000313" key="10">
    <source>
        <dbReference type="Proteomes" id="UP000230161"/>
    </source>
</evidence>
<feature type="transmembrane region" description="Helical" evidence="7">
    <location>
        <begin position="83"/>
        <end position="112"/>
    </location>
</feature>
<sequence length="280" mass="29966">MASIEQATVGATSLGSEPVRALGPGGFAAVVRRIPRYWLWQVIALLSIAIVWQIAGLAANFIYLPPLSDVLVALWELIVDGTIWNQLGVSLSMLAAGLSISIVGGVLIGVLMGLFRPVRYALDVYVDAMMAAPMVAFVPLFIMLFGLGAETRLAVVILFALFPIIVNTQVGVEAADRRLIEMGKSFGVSRLRAVFALRLPMAYPQIRAGLRLGVSRGVDGLITGEVLISVVGLGGLVSKYGNGFTMDRLFAVAIVIVVLALVAVQLTDFVTRIVFGVRRR</sequence>
<dbReference type="CDD" id="cd06261">
    <property type="entry name" value="TM_PBP2"/>
    <property type="match status" value="1"/>
</dbReference>
<dbReference type="PANTHER" id="PTHR30151:SF0">
    <property type="entry name" value="ABC TRANSPORTER PERMEASE PROTEIN MJ0413-RELATED"/>
    <property type="match status" value="1"/>
</dbReference>
<gene>
    <name evidence="9" type="ORF">CLV54_1278</name>
</gene>
<evidence type="ECO:0000256" key="7">
    <source>
        <dbReference type="RuleBase" id="RU363032"/>
    </source>
</evidence>
<evidence type="ECO:0000256" key="1">
    <source>
        <dbReference type="ARBA" id="ARBA00004651"/>
    </source>
</evidence>